<evidence type="ECO:0000313" key="3">
    <source>
        <dbReference type="Proteomes" id="UP001630127"/>
    </source>
</evidence>
<feature type="non-terminal residue" evidence="2">
    <location>
        <position position="1"/>
    </location>
</feature>
<feature type="compositionally biased region" description="Polar residues" evidence="1">
    <location>
        <begin position="12"/>
        <end position="21"/>
    </location>
</feature>
<sequence>NMPKKQKKVVQIQENNLASKSNKMEAEGLERDDPRTVVDETNKMINFKESLRSQLCTVIASGYYPTCEDMYNAPLQAEKDFLMLEKKFKQNRSRLVFS</sequence>
<organism evidence="2 3">
    <name type="scientific">Cinchona calisaya</name>
    <dbReference type="NCBI Taxonomy" id="153742"/>
    <lineage>
        <taxon>Eukaryota</taxon>
        <taxon>Viridiplantae</taxon>
        <taxon>Streptophyta</taxon>
        <taxon>Embryophyta</taxon>
        <taxon>Tracheophyta</taxon>
        <taxon>Spermatophyta</taxon>
        <taxon>Magnoliopsida</taxon>
        <taxon>eudicotyledons</taxon>
        <taxon>Gunneridae</taxon>
        <taxon>Pentapetalae</taxon>
        <taxon>asterids</taxon>
        <taxon>lamiids</taxon>
        <taxon>Gentianales</taxon>
        <taxon>Rubiaceae</taxon>
        <taxon>Cinchonoideae</taxon>
        <taxon>Cinchoneae</taxon>
        <taxon>Cinchona</taxon>
    </lineage>
</organism>
<protein>
    <submittedName>
        <fullName evidence="2">Uncharacterized protein</fullName>
    </submittedName>
</protein>
<reference evidence="2 3" key="1">
    <citation type="submission" date="2024-11" db="EMBL/GenBank/DDBJ databases">
        <title>A near-complete genome assembly of Cinchona calisaya.</title>
        <authorList>
            <person name="Lian D.C."/>
            <person name="Zhao X.W."/>
            <person name="Wei L."/>
        </authorList>
    </citation>
    <scope>NUCLEOTIDE SEQUENCE [LARGE SCALE GENOMIC DNA]</scope>
    <source>
        <tissue evidence="2">Nenye</tissue>
    </source>
</reference>
<feature type="compositionally biased region" description="Basic and acidic residues" evidence="1">
    <location>
        <begin position="22"/>
        <end position="32"/>
    </location>
</feature>
<dbReference type="Proteomes" id="UP001630127">
    <property type="component" value="Unassembled WGS sequence"/>
</dbReference>
<feature type="region of interest" description="Disordered" evidence="1">
    <location>
        <begin position="1"/>
        <end position="32"/>
    </location>
</feature>
<gene>
    <name evidence="2" type="ORF">ACH5RR_003318</name>
</gene>
<comment type="caution">
    <text evidence="2">The sequence shown here is derived from an EMBL/GenBank/DDBJ whole genome shotgun (WGS) entry which is preliminary data.</text>
</comment>
<keyword evidence="3" id="KW-1185">Reference proteome</keyword>
<evidence type="ECO:0000313" key="2">
    <source>
        <dbReference type="EMBL" id="KAL3534857.1"/>
    </source>
</evidence>
<accession>A0ABD3AUG2</accession>
<dbReference type="EMBL" id="JBJUIK010000002">
    <property type="protein sequence ID" value="KAL3534857.1"/>
    <property type="molecule type" value="Genomic_DNA"/>
</dbReference>
<evidence type="ECO:0000256" key="1">
    <source>
        <dbReference type="SAM" id="MobiDB-lite"/>
    </source>
</evidence>
<proteinExistence type="predicted"/>
<name>A0ABD3AUG2_9GENT</name>
<dbReference type="AlphaFoldDB" id="A0ABD3AUG2"/>